<evidence type="ECO:0000256" key="2">
    <source>
        <dbReference type="ARBA" id="ARBA00023008"/>
    </source>
</evidence>
<dbReference type="CDD" id="cd00371">
    <property type="entry name" value="HMA"/>
    <property type="match status" value="1"/>
</dbReference>
<dbReference type="InterPro" id="IPR006121">
    <property type="entry name" value="HMA_dom"/>
</dbReference>
<organism evidence="4 5">
    <name type="scientific">Mammaliicoccus stepanovicii</name>
    <dbReference type="NCBI Taxonomy" id="643214"/>
    <lineage>
        <taxon>Bacteria</taxon>
        <taxon>Bacillati</taxon>
        <taxon>Bacillota</taxon>
        <taxon>Bacilli</taxon>
        <taxon>Bacillales</taxon>
        <taxon>Staphylococcaceae</taxon>
        <taxon>Mammaliicoccus</taxon>
    </lineage>
</organism>
<dbReference type="Pfam" id="PF00403">
    <property type="entry name" value="HMA"/>
    <property type="match status" value="1"/>
</dbReference>
<name>A0A239YQ29_9STAP</name>
<accession>A0A239YQ29</accession>
<protein>
    <submittedName>
        <fullName evidence="4">Putative copper-ion-binding protein</fullName>
    </submittedName>
</protein>
<dbReference type="Proteomes" id="UP000242084">
    <property type="component" value="Chromosome 1"/>
</dbReference>
<keyword evidence="5" id="KW-1185">Reference proteome</keyword>
<evidence type="ECO:0000256" key="1">
    <source>
        <dbReference type="ARBA" id="ARBA00022723"/>
    </source>
</evidence>
<dbReference type="InterPro" id="IPR036163">
    <property type="entry name" value="HMA_dom_sf"/>
</dbReference>
<evidence type="ECO:0000313" key="4">
    <source>
        <dbReference type="EMBL" id="SNV60613.1"/>
    </source>
</evidence>
<proteinExistence type="predicted"/>
<reference evidence="4 5" key="1">
    <citation type="submission" date="2017-06" db="EMBL/GenBank/DDBJ databases">
        <authorList>
            <consortium name="Pathogen Informatics"/>
        </authorList>
    </citation>
    <scope>NUCLEOTIDE SEQUENCE [LARGE SCALE GENOMIC DNA]</scope>
    <source>
        <strain evidence="4 5">NCTC13839</strain>
    </source>
</reference>
<gene>
    <name evidence="4" type="primary">copZ_2</name>
    <name evidence="4" type="ORF">SAMEA4384403_00669</name>
</gene>
<dbReference type="InterPro" id="IPR017969">
    <property type="entry name" value="Heavy-metal-associated_CS"/>
</dbReference>
<dbReference type="Gene3D" id="3.30.70.100">
    <property type="match status" value="1"/>
</dbReference>
<dbReference type="NCBIfam" id="TIGR00003">
    <property type="entry name" value="copper ion binding protein"/>
    <property type="match status" value="1"/>
</dbReference>
<dbReference type="KEGG" id="sste:SAMEA4384403_0669"/>
<dbReference type="PRINTS" id="PR00944">
    <property type="entry name" value="CUEXPORT"/>
</dbReference>
<keyword evidence="2" id="KW-0186">Copper</keyword>
<dbReference type="PROSITE" id="PS01047">
    <property type="entry name" value="HMA_1"/>
    <property type="match status" value="1"/>
</dbReference>
<evidence type="ECO:0000259" key="3">
    <source>
        <dbReference type="PROSITE" id="PS50846"/>
    </source>
</evidence>
<dbReference type="EMBL" id="LT906462">
    <property type="protein sequence ID" value="SNV60613.1"/>
    <property type="molecule type" value="Genomic_DNA"/>
</dbReference>
<dbReference type="AlphaFoldDB" id="A0A239YQ29"/>
<dbReference type="InterPro" id="IPR006122">
    <property type="entry name" value="HMA_Cu_ion-bd"/>
</dbReference>
<evidence type="ECO:0000313" key="5">
    <source>
        <dbReference type="Proteomes" id="UP000242084"/>
    </source>
</evidence>
<dbReference type="GO" id="GO:0005507">
    <property type="term" value="F:copper ion binding"/>
    <property type="evidence" value="ECO:0007669"/>
    <property type="project" value="InterPro"/>
</dbReference>
<keyword evidence="1" id="KW-0479">Metal-binding</keyword>
<dbReference type="SUPFAM" id="SSF55008">
    <property type="entry name" value="HMA, heavy metal-associated domain"/>
    <property type="match status" value="1"/>
</dbReference>
<feature type="domain" description="HMA" evidence="3">
    <location>
        <begin position="2"/>
        <end position="67"/>
    </location>
</feature>
<dbReference type="PROSITE" id="PS50846">
    <property type="entry name" value="HMA_2"/>
    <property type="match status" value="1"/>
</dbReference>
<dbReference type="RefSeq" id="WP_095086715.1">
    <property type="nucleotide sequence ID" value="NZ_BMDM01000003.1"/>
</dbReference>
<sequence length="68" mass="7366">MKEKIINVEGMSCAHCKQAVEESVGQLIGVNEVVASPDDNQVRVVFEDPASIDNIENAIFDAGYEVIS</sequence>
<dbReference type="InterPro" id="IPR000428">
    <property type="entry name" value="Cu-bd"/>
</dbReference>
<dbReference type="GO" id="GO:0006825">
    <property type="term" value="P:copper ion transport"/>
    <property type="evidence" value="ECO:0007669"/>
    <property type="project" value="InterPro"/>
</dbReference>
<dbReference type="OrthoDB" id="9813965at2"/>